<comment type="caution">
    <text evidence="6">The sequence shown here is derived from an EMBL/GenBank/DDBJ whole genome shotgun (WGS) entry which is preliminary data.</text>
</comment>
<feature type="transmembrane region" description="Helical" evidence="4">
    <location>
        <begin position="6"/>
        <end position="29"/>
    </location>
</feature>
<gene>
    <name evidence="6" type="ORF">FSC37_07330</name>
</gene>
<accession>A0A5C6U1R1</accession>
<dbReference type="PANTHER" id="PTHR45138:SF9">
    <property type="entry name" value="DIGUANYLATE CYCLASE DGCM-RELATED"/>
    <property type="match status" value="1"/>
</dbReference>
<dbReference type="SUPFAM" id="SSF55073">
    <property type="entry name" value="Nucleotide cyclase"/>
    <property type="match status" value="1"/>
</dbReference>
<dbReference type="InterPro" id="IPR050469">
    <property type="entry name" value="Diguanylate_Cyclase"/>
</dbReference>
<dbReference type="NCBIfam" id="TIGR00254">
    <property type="entry name" value="GGDEF"/>
    <property type="match status" value="1"/>
</dbReference>
<evidence type="ECO:0000313" key="7">
    <source>
        <dbReference type="Proteomes" id="UP000321832"/>
    </source>
</evidence>
<dbReference type="GO" id="GO:0005886">
    <property type="term" value="C:plasma membrane"/>
    <property type="evidence" value="ECO:0007669"/>
    <property type="project" value="TreeGrafter"/>
</dbReference>
<evidence type="ECO:0000259" key="5">
    <source>
        <dbReference type="PROSITE" id="PS50887"/>
    </source>
</evidence>
<dbReference type="InterPro" id="IPR043128">
    <property type="entry name" value="Rev_trsase/Diguanyl_cyclase"/>
</dbReference>
<dbReference type="AlphaFoldDB" id="A0A5C6U1R1"/>
<name>A0A5C6U1R1_9BURK</name>
<keyword evidence="7" id="KW-1185">Reference proteome</keyword>
<dbReference type="Proteomes" id="UP000321832">
    <property type="component" value="Unassembled WGS sequence"/>
</dbReference>
<dbReference type="InterPro" id="IPR029787">
    <property type="entry name" value="Nucleotide_cyclase"/>
</dbReference>
<feature type="region of interest" description="Disordered" evidence="3">
    <location>
        <begin position="299"/>
        <end position="334"/>
    </location>
</feature>
<feature type="transmembrane region" description="Helical" evidence="4">
    <location>
        <begin position="36"/>
        <end position="56"/>
    </location>
</feature>
<dbReference type="CDD" id="cd01949">
    <property type="entry name" value="GGDEF"/>
    <property type="match status" value="1"/>
</dbReference>
<feature type="domain" description="GGDEF" evidence="5">
    <location>
        <begin position="255"/>
        <end position="384"/>
    </location>
</feature>
<evidence type="ECO:0000313" key="6">
    <source>
        <dbReference type="EMBL" id="TXC65871.1"/>
    </source>
</evidence>
<sequence length="401" mass="43543">MTLHLPTLLTVCVAALATSAGVMTFYAATQRTYRGFGAWVAAQWLLALGCLLQLFRDSEPELLPLANLLLLQWPITVLAGMRRFSARQPGRIPAVADWLLLALAWLVWLATWAAGGSLAARVIAFAGGAALLHLYGAVTLWHMAESRHSAAMKLLIALEASAALLQLTRVGAALAGPVDGPGEQLLLASGLVVLVSSLVMVYLALMLTAERSEANLHEVHRQLRFLADIDVLTHVPNRRHFHELAARTLADGARPPCALMMFDVDHFKRINDLLGHASGDEALRQVGRCLRDSLRAPTSPGAWAATNRRAAAGHRPRRRDERRRAHRRAARRPPVAPGIAPLSLSFGIVQLHEGESLAEALRRADRALYEAKRQGRSRAVTAFGIEDEPVFGESSLGLSGF</sequence>
<evidence type="ECO:0000256" key="3">
    <source>
        <dbReference type="SAM" id="MobiDB-lite"/>
    </source>
</evidence>
<feature type="transmembrane region" description="Helical" evidence="4">
    <location>
        <begin position="92"/>
        <end position="112"/>
    </location>
</feature>
<dbReference type="GO" id="GO:0052621">
    <property type="term" value="F:diguanylate cyclase activity"/>
    <property type="evidence" value="ECO:0007669"/>
    <property type="project" value="UniProtKB-EC"/>
</dbReference>
<organism evidence="6 7">
    <name type="scientific">Piscinibacter aquaticus</name>
    <dbReference type="NCBI Taxonomy" id="392597"/>
    <lineage>
        <taxon>Bacteria</taxon>
        <taxon>Pseudomonadati</taxon>
        <taxon>Pseudomonadota</taxon>
        <taxon>Betaproteobacteria</taxon>
        <taxon>Burkholderiales</taxon>
        <taxon>Sphaerotilaceae</taxon>
        <taxon>Piscinibacter</taxon>
    </lineage>
</organism>
<dbReference type="Gene3D" id="3.30.70.270">
    <property type="match status" value="1"/>
</dbReference>
<feature type="transmembrane region" description="Helical" evidence="4">
    <location>
        <begin position="118"/>
        <end position="142"/>
    </location>
</feature>
<protein>
    <recommendedName>
        <fullName evidence="1">diguanylate cyclase</fullName>
        <ecNumber evidence="1">2.7.7.65</ecNumber>
    </recommendedName>
</protein>
<keyword evidence="4" id="KW-0472">Membrane</keyword>
<keyword evidence="4" id="KW-0812">Transmembrane</keyword>
<keyword evidence="4" id="KW-1133">Transmembrane helix</keyword>
<evidence type="ECO:0000256" key="1">
    <source>
        <dbReference type="ARBA" id="ARBA00012528"/>
    </source>
</evidence>
<dbReference type="InterPro" id="IPR000160">
    <property type="entry name" value="GGDEF_dom"/>
</dbReference>
<dbReference type="EC" id="2.7.7.65" evidence="1"/>
<evidence type="ECO:0000256" key="4">
    <source>
        <dbReference type="SAM" id="Phobius"/>
    </source>
</evidence>
<dbReference type="Pfam" id="PF00990">
    <property type="entry name" value="GGDEF"/>
    <property type="match status" value="1"/>
</dbReference>
<proteinExistence type="predicted"/>
<reference evidence="6 7" key="1">
    <citation type="submission" date="2019-08" db="EMBL/GenBank/DDBJ databases">
        <authorList>
            <person name="Khan S.A."/>
            <person name="Jeon C.O."/>
            <person name="Jeong S.E."/>
        </authorList>
    </citation>
    <scope>NUCLEOTIDE SEQUENCE [LARGE SCALE GENOMIC DNA]</scope>
    <source>
        <strain evidence="7">IMCC1728</strain>
    </source>
</reference>
<dbReference type="EMBL" id="VOPW01000001">
    <property type="protein sequence ID" value="TXC65871.1"/>
    <property type="molecule type" value="Genomic_DNA"/>
</dbReference>
<feature type="transmembrane region" description="Helical" evidence="4">
    <location>
        <begin position="186"/>
        <end position="207"/>
    </location>
</feature>
<dbReference type="SMART" id="SM00267">
    <property type="entry name" value="GGDEF"/>
    <property type="match status" value="1"/>
</dbReference>
<dbReference type="GO" id="GO:0043709">
    <property type="term" value="P:cell adhesion involved in single-species biofilm formation"/>
    <property type="evidence" value="ECO:0007669"/>
    <property type="project" value="TreeGrafter"/>
</dbReference>
<evidence type="ECO:0000256" key="2">
    <source>
        <dbReference type="ARBA" id="ARBA00034247"/>
    </source>
</evidence>
<dbReference type="GO" id="GO:1902201">
    <property type="term" value="P:negative regulation of bacterial-type flagellum-dependent cell motility"/>
    <property type="evidence" value="ECO:0007669"/>
    <property type="project" value="TreeGrafter"/>
</dbReference>
<dbReference type="PROSITE" id="PS50887">
    <property type="entry name" value="GGDEF"/>
    <property type="match status" value="1"/>
</dbReference>
<comment type="catalytic activity">
    <reaction evidence="2">
        <text>2 GTP = 3',3'-c-di-GMP + 2 diphosphate</text>
        <dbReference type="Rhea" id="RHEA:24898"/>
        <dbReference type="ChEBI" id="CHEBI:33019"/>
        <dbReference type="ChEBI" id="CHEBI:37565"/>
        <dbReference type="ChEBI" id="CHEBI:58805"/>
        <dbReference type="EC" id="2.7.7.65"/>
    </reaction>
</comment>
<dbReference type="PANTHER" id="PTHR45138">
    <property type="entry name" value="REGULATORY COMPONENTS OF SENSORY TRANSDUCTION SYSTEM"/>
    <property type="match status" value="1"/>
</dbReference>